<protein>
    <submittedName>
        <fullName evidence="2">Uncharacterized protein</fullName>
    </submittedName>
</protein>
<dbReference type="AlphaFoldDB" id="A0AAN8S9S7"/>
<sequence length="99" mass="10973">MEKSVEYFQLQEEEEQEKTAVDSPNMKEPRGHVGRAVLAAELTPTDVSFEPEPASSVSSNFFRSASSDHHHPPNPAALSFIPEIHLDFLSCVPGRSPLR</sequence>
<feature type="compositionally biased region" description="Basic and acidic residues" evidence="1">
    <location>
        <begin position="17"/>
        <end position="30"/>
    </location>
</feature>
<feature type="compositionally biased region" description="Low complexity" evidence="1">
    <location>
        <begin position="54"/>
        <end position="65"/>
    </location>
</feature>
<reference evidence="2 3" key="1">
    <citation type="submission" date="2023-10" db="EMBL/GenBank/DDBJ databases">
        <title>Genomes of two closely related lineages of the louse Polyplax serrata with different host specificities.</title>
        <authorList>
            <person name="Martinu J."/>
            <person name="Tarabai H."/>
            <person name="Stefka J."/>
            <person name="Hypsa V."/>
        </authorList>
    </citation>
    <scope>NUCLEOTIDE SEQUENCE [LARGE SCALE GENOMIC DNA]</scope>
    <source>
        <strain evidence="2">HR10_N</strain>
    </source>
</reference>
<feature type="region of interest" description="Disordered" evidence="1">
    <location>
        <begin position="1"/>
        <end position="30"/>
    </location>
</feature>
<organism evidence="2 3">
    <name type="scientific">Polyplax serrata</name>
    <name type="common">Common mouse louse</name>
    <dbReference type="NCBI Taxonomy" id="468196"/>
    <lineage>
        <taxon>Eukaryota</taxon>
        <taxon>Metazoa</taxon>
        <taxon>Ecdysozoa</taxon>
        <taxon>Arthropoda</taxon>
        <taxon>Hexapoda</taxon>
        <taxon>Insecta</taxon>
        <taxon>Pterygota</taxon>
        <taxon>Neoptera</taxon>
        <taxon>Paraneoptera</taxon>
        <taxon>Psocodea</taxon>
        <taxon>Troctomorpha</taxon>
        <taxon>Phthiraptera</taxon>
        <taxon>Anoplura</taxon>
        <taxon>Polyplacidae</taxon>
        <taxon>Polyplax</taxon>
    </lineage>
</organism>
<evidence type="ECO:0000313" key="3">
    <source>
        <dbReference type="Proteomes" id="UP001372834"/>
    </source>
</evidence>
<gene>
    <name evidence="2" type="ORF">RUM43_011929</name>
</gene>
<feature type="region of interest" description="Disordered" evidence="1">
    <location>
        <begin position="47"/>
        <end position="72"/>
    </location>
</feature>
<name>A0AAN8S9S7_POLSC</name>
<evidence type="ECO:0000313" key="2">
    <source>
        <dbReference type="EMBL" id="KAK6634528.1"/>
    </source>
</evidence>
<dbReference type="Proteomes" id="UP001372834">
    <property type="component" value="Unassembled WGS sequence"/>
</dbReference>
<accession>A0AAN8S9S7</accession>
<proteinExistence type="predicted"/>
<dbReference type="EMBL" id="JAWJWE010000005">
    <property type="protein sequence ID" value="KAK6634528.1"/>
    <property type="molecule type" value="Genomic_DNA"/>
</dbReference>
<evidence type="ECO:0000256" key="1">
    <source>
        <dbReference type="SAM" id="MobiDB-lite"/>
    </source>
</evidence>
<comment type="caution">
    <text evidence="2">The sequence shown here is derived from an EMBL/GenBank/DDBJ whole genome shotgun (WGS) entry which is preliminary data.</text>
</comment>